<feature type="compositionally biased region" description="Basic and acidic residues" evidence="1">
    <location>
        <begin position="7"/>
        <end position="21"/>
    </location>
</feature>
<reference evidence="2" key="1">
    <citation type="submission" date="2020-02" db="EMBL/GenBank/DDBJ databases">
        <authorList>
            <person name="Meier V. D."/>
        </authorList>
    </citation>
    <scope>NUCLEOTIDE SEQUENCE</scope>
    <source>
        <strain evidence="2">AVDCRST_MAG22</strain>
    </source>
</reference>
<dbReference type="AlphaFoldDB" id="A0A6J4PGT1"/>
<feature type="compositionally biased region" description="Basic and acidic residues" evidence="1">
    <location>
        <begin position="136"/>
        <end position="153"/>
    </location>
</feature>
<name>A0A6J4PGT1_9ACTN</name>
<gene>
    <name evidence="2" type="ORF">AVDCRST_MAG22-2097</name>
</gene>
<feature type="non-terminal residue" evidence="2">
    <location>
        <position position="1"/>
    </location>
</feature>
<feature type="compositionally biased region" description="Basic and acidic residues" evidence="1">
    <location>
        <begin position="51"/>
        <end position="68"/>
    </location>
</feature>
<sequence length="174" mass="19200">AAPVGARRPDARGLGSLDRRGRPATGYQGVEPARHRPHKERGPTRIRRQGRRDAARPGARHEDDELRTRLATSAGPQRAAHLLVPQDVASPAGRRCVGVPDARRGAQGHRARGRGRDIALDPRRAGPAREAGPKVARHDLPHPLRREDPETPRTELGAVLLETRTPTRIRRREL</sequence>
<feature type="region of interest" description="Disordered" evidence="1">
    <location>
        <begin position="92"/>
        <end position="174"/>
    </location>
</feature>
<feature type="compositionally biased region" description="Basic residues" evidence="1">
    <location>
        <begin position="35"/>
        <end position="50"/>
    </location>
</feature>
<evidence type="ECO:0000313" key="2">
    <source>
        <dbReference type="EMBL" id="CAA9414120.1"/>
    </source>
</evidence>
<feature type="region of interest" description="Disordered" evidence="1">
    <location>
        <begin position="1"/>
        <end position="78"/>
    </location>
</feature>
<protein>
    <submittedName>
        <fullName evidence="2">DNA double-strand break repair nuclease NurA</fullName>
    </submittedName>
</protein>
<dbReference type="EMBL" id="CADCUV010000084">
    <property type="protein sequence ID" value="CAA9414120.1"/>
    <property type="molecule type" value="Genomic_DNA"/>
</dbReference>
<accession>A0A6J4PGT1</accession>
<feature type="non-terminal residue" evidence="2">
    <location>
        <position position="174"/>
    </location>
</feature>
<evidence type="ECO:0000256" key="1">
    <source>
        <dbReference type="SAM" id="MobiDB-lite"/>
    </source>
</evidence>
<feature type="compositionally biased region" description="Basic and acidic residues" evidence="1">
    <location>
        <begin position="114"/>
        <end position="124"/>
    </location>
</feature>
<proteinExistence type="predicted"/>
<organism evidence="2">
    <name type="scientific">uncultured Rubrobacteraceae bacterium</name>
    <dbReference type="NCBI Taxonomy" id="349277"/>
    <lineage>
        <taxon>Bacteria</taxon>
        <taxon>Bacillati</taxon>
        <taxon>Actinomycetota</taxon>
        <taxon>Rubrobacteria</taxon>
        <taxon>Rubrobacterales</taxon>
        <taxon>Rubrobacteraceae</taxon>
        <taxon>environmental samples</taxon>
    </lineage>
</organism>